<dbReference type="InterPro" id="IPR005900">
    <property type="entry name" value="6-phosphogluconolactonase_DevB"/>
</dbReference>
<dbReference type="PROSITE" id="PS50126">
    <property type="entry name" value="S1"/>
    <property type="match status" value="1"/>
</dbReference>
<dbReference type="PANTHER" id="PTHR11054">
    <property type="entry name" value="6-PHOSPHOGLUCONOLACTONASE"/>
    <property type="match status" value="1"/>
</dbReference>
<dbReference type="InterPro" id="IPR003029">
    <property type="entry name" value="S1_domain"/>
</dbReference>
<feature type="domain" description="S1 motif" evidence="3">
    <location>
        <begin position="83"/>
        <end position="161"/>
    </location>
</feature>
<dbReference type="InterPro" id="IPR012340">
    <property type="entry name" value="NA-bd_OB-fold"/>
</dbReference>
<dbReference type="SMART" id="SM00316">
    <property type="entry name" value="S1"/>
    <property type="match status" value="1"/>
</dbReference>
<dbReference type="CDD" id="cd22525">
    <property type="entry name" value="KH-I_Rrp4_eukar"/>
    <property type="match status" value="1"/>
</dbReference>
<dbReference type="InterPro" id="IPR036612">
    <property type="entry name" value="KH_dom_type_1_sf"/>
</dbReference>
<dbReference type="Pfam" id="PF21266">
    <property type="entry name" value="S1_RRP4"/>
    <property type="match status" value="1"/>
</dbReference>
<proteinExistence type="inferred from homology"/>
<keyword evidence="2" id="KW-0694">RNA-binding</keyword>
<gene>
    <name evidence="4" type="ORF">CYNAS_LOCUS21580</name>
</gene>
<dbReference type="PANTHER" id="PTHR11054:SF0">
    <property type="entry name" value="6-PHOSPHOGLUCONOLACTONASE"/>
    <property type="match status" value="1"/>
</dbReference>
<dbReference type="Proteomes" id="UP001176961">
    <property type="component" value="Unassembled WGS sequence"/>
</dbReference>
<comment type="caution">
    <text evidence="4">The sequence shown here is derived from an EMBL/GenBank/DDBJ whole genome shotgun (WGS) entry which is preliminary data.</text>
</comment>
<dbReference type="GO" id="GO:0006098">
    <property type="term" value="P:pentose-phosphate shunt"/>
    <property type="evidence" value="ECO:0007669"/>
    <property type="project" value="InterPro"/>
</dbReference>
<dbReference type="Gene3D" id="2.40.50.140">
    <property type="entry name" value="Nucleic acid-binding proteins"/>
    <property type="match status" value="1"/>
</dbReference>
<dbReference type="Pfam" id="PF01182">
    <property type="entry name" value="Glucosamine_iso"/>
    <property type="match status" value="1"/>
</dbReference>
<dbReference type="SUPFAM" id="SSF54791">
    <property type="entry name" value="Eukaryotic type KH-domain (KH-domain type I)"/>
    <property type="match status" value="1"/>
</dbReference>
<reference evidence="4" key="1">
    <citation type="submission" date="2023-07" db="EMBL/GenBank/DDBJ databases">
        <authorList>
            <consortium name="CYATHOMIX"/>
        </authorList>
    </citation>
    <scope>NUCLEOTIDE SEQUENCE</scope>
    <source>
        <strain evidence="4">N/A</strain>
    </source>
</reference>
<evidence type="ECO:0000259" key="3">
    <source>
        <dbReference type="PROSITE" id="PS50126"/>
    </source>
</evidence>
<dbReference type="CDD" id="cd01400">
    <property type="entry name" value="6PGL"/>
    <property type="match status" value="1"/>
</dbReference>
<dbReference type="InterPro" id="IPR039104">
    <property type="entry name" value="6PGL"/>
</dbReference>
<dbReference type="AlphaFoldDB" id="A0AA36HG82"/>
<dbReference type="GO" id="GO:0003723">
    <property type="term" value="F:RNA binding"/>
    <property type="evidence" value="ECO:0007669"/>
    <property type="project" value="UniProtKB-KW"/>
</dbReference>
<dbReference type="SUPFAM" id="SSF100950">
    <property type="entry name" value="NagB/RpiA/CoA transferase-like"/>
    <property type="match status" value="1"/>
</dbReference>
<protein>
    <recommendedName>
        <fullName evidence="3">S1 motif domain-containing protein</fullName>
    </recommendedName>
</protein>
<dbReference type="InterPro" id="IPR037171">
    <property type="entry name" value="NagB/RpiA_transferase-like"/>
</dbReference>
<organism evidence="4 5">
    <name type="scientific">Cylicocyclus nassatus</name>
    <name type="common">Nematode worm</name>
    <dbReference type="NCBI Taxonomy" id="53992"/>
    <lineage>
        <taxon>Eukaryota</taxon>
        <taxon>Metazoa</taxon>
        <taxon>Ecdysozoa</taxon>
        <taxon>Nematoda</taxon>
        <taxon>Chromadorea</taxon>
        <taxon>Rhabditida</taxon>
        <taxon>Rhabditina</taxon>
        <taxon>Rhabditomorpha</taxon>
        <taxon>Strongyloidea</taxon>
        <taxon>Strongylidae</taxon>
        <taxon>Cylicocyclus</taxon>
    </lineage>
</organism>
<dbReference type="EMBL" id="CATQJL010000326">
    <property type="protein sequence ID" value="CAJ0609597.1"/>
    <property type="molecule type" value="Genomic_DNA"/>
</dbReference>
<keyword evidence="5" id="KW-1185">Reference proteome</keyword>
<dbReference type="InterPro" id="IPR048565">
    <property type="entry name" value="S1_RRP4"/>
</dbReference>
<sequence length="560" mass="62866">MSIHVSSPPLRHSCECDRNERALSRAESVHCGRLLSYDDNVLSGHGTVLVGSELLASVSGLKVQYSQLYMVEPYKSKYVPKVGDVVVGRIISVQKARWKVDVNYRIAAILHLNNVNLPGGELRRKGLEDEIAMSEHLVVGDLVSAEVQQIKARGQLQLHTRNLKYGKLGQGIFVKVLPSLIKPQKEYMHVLFGIGVTIGCNGVIWISPEMSADPDGGYGQDITLAVPLDKRLCMVRLAACIHMLSKSLICIYDVTISAAYKASMPYKLIDLYRMETHTIIYEIAESASKTALQYESTLRATLCPEQIGRLPRFDILFLGMGPDGHTCSLFPGHRLLQKNDLLTWVVAVTDSPKPPSQRISLTLPVLNAAKNVAFIITGEDKAAMVKTVLDSDVQHVPASCVRPFSKKLRFFLDKGAARLSVFFHRELPEVLPKMPVSRWTNEYEFHFEKASMIDCFIVEELDFFHQYVFVDLLELYDEPLRAIGVHNGCPIYHVVPCFVSERGGCRRLLPMSEVIRYICDSFKPLVTDDEYERVENCTDAELTKALLLKKFQLATNPKKI</sequence>
<dbReference type="Gene3D" id="3.40.50.1360">
    <property type="match status" value="1"/>
</dbReference>
<dbReference type="GO" id="GO:0005975">
    <property type="term" value="P:carbohydrate metabolic process"/>
    <property type="evidence" value="ECO:0007669"/>
    <property type="project" value="InterPro"/>
</dbReference>
<name>A0AA36HG82_CYLNA</name>
<evidence type="ECO:0000313" key="5">
    <source>
        <dbReference type="Proteomes" id="UP001176961"/>
    </source>
</evidence>
<comment type="similarity">
    <text evidence="1">Belongs to the glucosamine/galactosamine-6-phosphate isomerase family. 6-phosphogluconolactonase subfamily.</text>
</comment>
<evidence type="ECO:0000256" key="1">
    <source>
        <dbReference type="ARBA" id="ARBA00010662"/>
    </source>
</evidence>
<evidence type="ECO:0000256" key="2">
    <source>
        <dbReference type="ARBA" id="ARBA00022884"/>
    </source>
</evidence>
<evidence type="ECO:0000313" key="4">
    <source>
        <dbReference type="EMBL" id="CAJ0609597.1"/>
    </source>
</evidence>
<dbReference type="Gene3D" id="2.40.50.100">
    <property type="match status" value="1"/>
</dbReference>
<dbReference type="InterPro" id="IPR006148">
    <property type="entry name" value="Glc/Gal-6P_isomerase"/>
</dbReference>
<dbReference type="SUPFAM" id="SSF50249">
    <property type="entry name" value="Nucleic acid-binding proteins"/>
    <property type="match status" value="1"/>
</dbReference>
<dbReference type="GO" id="GO:0017057">
    <property type="term" value="F:6-phosphogluconolactonase activity"/>
    <property type="evidence" value="ECO:0007669"/>
    <property type="project" value="InterPro"/>
</dbReference>
<accession>A0AA36HG82</accession>
<dbReference type="CDD" id="cd05789">
    <property type="entry name" value="S1_Rrp4"/>
    <property type="match status" value="1"/>
</dbReference>